<proteinExistence type="predicted"/>
<reference evidence="1 2" key="1">
    <citation type="submission" date="2022-03" db="EMBL/GenBank/DDBJ databases">
        <title>Complete genome analysis of Roseomonas KG 17.1 : a prolific producer of plant growth promoters.</title>
        <authorList>
            <person name="Saadouli I."/>
            <person name="Najjari A."/>
            <person name="Mosbah A."/>
            <person name="Ouzari H.I."/>
        </authorList>
    </citation>
    <scope>NUCLEOTIDE SEQUENCE [LARGE SCALE GENOMIC DNA]</scope>
    <source>
        <strain evidence="1 2">KG17-1</strain>
    </source>
</reference>
<dbReference type="Proteomes" id="UP001201985">
    <property type="component" value="Unassembled WGS sequence"/>
</dbReference>
<name>A0ABS9W1L3_9PROT</name>
<protein>
    <submittedName>
        <fullName evidence="1">Uncharacterized protein</fullName>
    </submittedName>
</protein>
<evidence type="ECO:0000313" key="2">
    <source>
        <dbReference type="Proteomes" id="UP001201985"/>
    </source>
</evidence>
<comment type="caution">
    <text evidence="1">The sequence shown here is derived from an EMBL/GenBank/DDBJ whole genome shotgun (WGS) entry which is preliminary data.</text>
</comment>
<keyword evidence="2" id="KW-1185">Reference proteome</keyword>
<evidence type="ECO:0000313" key="1">
    <source>
        <dbReference type="EMBL" id="MCI0753185.1"/>
    </source>
</evidence>
<accession>A0ABS9W1L3</accession>
<organism evidence="1 2">
    <name type="scientific">Teichococcus vastitatis</name>
    <dbReference type="NCBI Taxonomy" id="2307076"/>
    <lineage>
        <taxon>Bacteria</taxon>
        <taxon>Pseudomonadati</taxon>
        <taxon>Pseudomonadota</taxon>
        <taxon>Alphaproteobacteria</taxon>
        <taxon>Acetobacterales</taxon>
        <taxon>Roseomonadaceae</taxon>
        <taxon>Roseomonas</taxon>
    </lineage>
</organism>
<dbReference type="EMBL" id="JALBUU010000004">
    <property type="protein sequence ID" value="MCI0753185.1"/>
    <property type="molecule type" value="Genomic_DNA"/>
</dbReference>
<sequence length="296" mass="30667">MNIPLKSKRPGHLSAPGRIAGQPDLTGTALLALQNNRLAAALAITHFQAQLLALLNVLLAGALQHGGVQEHVLPAIIGGHEAEAAHLIEPLDGATDRIGRATFVAAAELAARRTIAKRPRSSEAATGTGATEITARRTITEAATTATEAATTEIATRRTIAEAAATEAAAVTEIPTRGTVAEVAARRTITEAATAELAARTVTTGGRSRAELALMNPGHEAAALPVRADLANQLVAGLGRLDPGFSQGRGVKEHILAIRAEHETETLAAVVPLDLGLDRLIAALRITIRKHCVSNL</sequence>
<gene>
    <name evidence="1" type="ORF">MON41_05325</name>
</gene>